<dbReference type="InterPro" id="IPR013221">
    <property type="entry name" value="Mur_ligase_cen"/>
</dbReference>
<gene>
    <name evidence="2" type="primary">murT</name>
    <name evidence="5" type="ORF">LVISKB_0773</name>
</gene>
<dbReference type="GO" id="GO:0140282">
    <property type="term" value="F:carbon-nitrogen ligase activity on lipid II"/>
    <property type="evidence" value="ECO:0007669"/>
    <property type="project" value="UniProtKB-UniRule"/>
</dbReference>
<dbReference type="KEGG" id="lbk:LVISKB_0773"/>
<dbReference type="InterPro" id="IPR013564">
    <property type="entry name" value="MurT_C"/>
</dbReference>
<dbReference type="Gene3D" id="3.40.1190.10">
    <property type="entry name" value="Mur-like, catalytic domain"/>
    <property type="match status" value="1"/>
</dbReference>
<keyword evidence="2" id="KW-0436">Ligase</keyword>
<dbReference type="GO" id="GO:0016881">
    <property type="term" value="F:acid-amino acid ligase activity"/>
    <property type="evidence" value="ECO:0007669"/>
    <property type="project" value="InterPro"/>
</dbReference>
<dbReference type="UniPathway" id="UPA00219"/>
<evidence type="ECO:0000313" key="5">
    <source>
        <dbReference type="EMBL" id="BAN06408.1"/>
    </source>
</evidence>
<accession>M5AC54</accession>
<keyword evidence="2" id="KW-0573">Peptidoglycan synthesis</keyword>
<comment type="catalytic activity">
    <reaction evidence="2">
        <text>beta-D-GlcNAc-(1-&gt;4)-Mur2Ac(oyl-L-Ala-gamma-D-Glu-L-Lys-D-Ala-D-Ala)-di-trans,octa-cis-undecaprenyl diphosphate + L-glutamine + ATP + H2O = beta-D-GlcNAc-(1-&gt;4)-Mur2Ac(oyl-L-Ala-D-isoglutaminyl-L-Lys-D-Ala-D-Ala)-di-trans,octa-cis-undecaprenyl diphosphate + L-glutamate + ADP + phosphate + H(+)</text>
        <dbReference type="Rhea" id="RHEA:57928"/>
        <dbReference type="ChEBI" id="CHEBI:15377"/>
        <dbReference type="ChEBI" id="CHEBI:15378"/>
        <dbReference type="ChEBI" id="CHEBI:29985"/>
        <dbReference type="ChEBI" id="CHEBI:30616"/>
        <dbReference type="ChEBI" id="CHEBI:43474"/>
        <dbReference type="ChEBI" id="CHEBI:58359"/>
        <dbReference type="ChEBI" id="CHEBI:60033"/>
        <dbReference type="ChEBI" id="CHEBI:62233"/>
        <dbReference type="ChEBI" id="CHEBI:456216"/>
        <dbReference type="EC" id="6.3.5.13"/>
    </reaction>
</comment>
<dbReference type="Pfam" id="PF08245">
    <property type="entry name" value="Mur_ligase_M"/>
    <property type="match status" value="1"/>
</dbReference>
<dbReference type="Proteomes" id="UP000012042">
    <property type="component" value="Chromosome"/>
</dbReference>
<dbReference type="EC" id="6.3.5.13" evidence="2"/>
<keyword evidence="2" id="KW-0862">Zinc</keyword>
<feature type="binding site" evidence="2">
    <location>
        <position position="237"/>
    </location>
    <ligand>
        <name>Zn(2+)</name>
        <dbReference type="ChEBI" id="CHEBI:29105"/>
    </ligand>
</feature>
<dbReference type="InterPro" id="IPR043703">
    <property type="entry name" value="Lipid_II_synth_MurT"/>
</dbReference>
<dbReference type="PANTHER" id="PTHR23135:SF7">
    <property type="entry name" value="LIPID II ISOGLUTAMINYL SYNTHASE (GLUTAMINE-HYDROLYZING) SUBUNIT MURT"/>
    <property type="match status" value="1"/>
</dbReference>
<dbReference type="GO" id="GO:0005524">
    <property type="term" value="F:ATP binding"/>
    <property type="evidence" value="ECO:0007669"/>
    <property type="project" value="UniProtKB-UniRule"/>
</dbReference>
<dbReference type="GO" id="GO:0008270">
    <property type="term" value="F:zinc ion binding"/>
    <property type="evidence" value="ECO:0007669"/>
    <property type="project" value="UniProtKB-UniRule"/>
</dbReference>
<reference evidence="5 6" key="1">
    <citation type="journal article" date="2013" name="PLoS ONE">
        <title>Genomic Analysis by Deep Sequencing of the Probiotic Lactobacillus brevis KB290 Harboring Nine Plasmids Reveals Genomic Stability.</title>
        <authorList>
            <person name="Fukao M."/>
            <person name="Oshima K."/>
            <person name="Morita H."/>
            <person name="Toh H."/>
            <person name="Suda W."/>
            <person name="Kim S.W."/>
            <person name="Suzuki S."/>
            <person name="Yakabe T."/>
            <person name="Hattori M."/>
            <person name="Yajima N."/>
        </authorList>
    </citation>
    <scope>NUCLEOTIDE SEQUENCE [LARGE SCALE GENOMIC DNA]</scope>
    <source>
        <strain evidence="5 6">KB290</strain>
    </source>
</reference>
<evidence type="ECO:0000313" key="6">
    <source>
        <dbReference type="Proteomes" id="UP000012042"/>
    </source>
</evidence>
<dbReference type="PATRIC" id="fig|1001583.3.peg.764"/>
<comment type="function">
    <text evidence="2">The lipid II isoglutaminyl synthase complex catalyzes the formation of alpha-D-isoglutamine in the cell wall lipid II stem peptide. The MurT subunit catalyzes the ATP-dependent amidation of D-glutamate residue of lipid II, converting it to an isoglutamine residue.</text>
</comment>
<feature type="domain" description="Mur ligase central" evidence="3">
    <location>
        <begin position="63"/>
        <end position="219"/>
    </location>
</feature>
<feature type="binding site" evidence="2">
    <location>
        <position position="240"/>
    </location>
    <ligand>
        <name>Zn(2+)</name>
        <dbReference type="ChEBI" id="CHEBI:29105"/>
    </ligand>
</feature>
<keyword evidence="2" id="KW-0479">Metal-binding</keyword>
<comment type="similarity">
    <text evidence="2">Belongs to the MurCDEF family. MurT subfamily.</text>
</comment>
<feature type="binding site" evidence="2">
    <location>
        <position position="218"/>
    </location>
    <ligand>
        <name>Zn(2+)</name>
        <dbReference type="ChEBI" id="CHEBI:29105"/>
    </ligand>
</feature>
<feature type="domain" description="Lipid II isoglutaminyl synthase (glutamine-hydrolyzing) subunit MurT C-terminal" evidence="4">
    <location>
        <begin position="329"/>
        <end position="439"/>
    </location>
</feature>
<dbReference type="EMBL" id="AP012167">
    <property type="protein sequence ID" value="BAN06408.1"/>
    <property type="molecule type" value="Genomic_DNA"/>
</dbReference>
<dbReference type="PANTHER" id="PTHR23135">
    <property type="entry name" value="MUR LIGASE FAMILY MEMBER"/>
    <property type="match status" value="1"/>
</dbReference>
<evidence type="ECO:0000259" key="3">
    <source>
        <dbReference type="Pfam" id="PF08245"/>
    </source>
</evidence>
<dbReference type="SUPFAM" id="SSF53623">
    <property type="entry name" value="MurD-like peptide ligases, catalytic domain"/>
    <property type="match status" value="1"/>
</dbReference>
<dbReference type="InterPro" id="IPR036565">
    <property type="entry name" value="Mur-like_cat_sf"/>
</dbReference>
<organism evidence="5 6">
    <name type="scientific">Levilactobacillus brevis KB290</name>
    <dbReference type="NCBI Taxonomy" id="1001583"/>
    <lineage>
        <taxon>Bacteria</taxon>
        <taxon>Bacillati</taxon>
        <taxon>Bacillota</taxon>
        <taxon>Bacilli</taxon>
        <taxon>Lactobacillales</taxon>
        <taxon>Lactobacillaceae</taxon>
        <taxon>Levilactobacillus</taxon>
    </lineage>
</organism>
<evidence type="ECO:0000256" key="2">
    <source>
        <dbReference type="HAMAP-Rule" id="MF_02214"/>
    </source>
</evidence>
<keyword evidence="2" id="KW-0067">ATP-binding</keyword>
<keyword evidence="2" id="KW-0133">Cell shape</keyword>
<keyword evidence="2" id="KW-0961">Cell wall biogenesis/degradation</keyword>
<dbReference type="Pfam" id="PF08353">
    <property type="entry name" value="MurT_C"/>
    <property type="match status" value="1"/>
</dbReference>
<dbReference type="GO" id="GO:0071555">
    <property type="term" value="P:cell wall organization"/>
    <property type="evidence" value="ECO:0007669"/>
    <property type="project" value="UniProtKB-KW"/>
</dbReference>
<comment type="pathway">
    <text evidence="1 2">Cell wall biogenesis; peptidoglycan biosynthesis.</text>
</comment>
<evidence type="ECO:0000259" key="4">
    <source>
        <dbReference type="Pfam" id="PF08353"/>
    </source>
</evidence>
<dbReference type="GO" id="GO:0008360">
    <property type="term" value="P:regulation of cell shape"/>
    <property type="evidence" value="ECO:0007669"/>
    <property type="project" value="UniProtKB-KW"/>
</dbReference>
<sequence length="458" mass="50860">MSQLRSEKFMSFRSGVATFAGKSSYWFLHTFLHGGSSLPGKITLKLDPNILRTLGAKYDVIVITGTNGKTLTTALTVSVLHEKYPAILTNPTGSNMEQGIVTTFLNAKNPKTGRPLAVLEVDEANVIKVTHYIEPKAFVFTNIFRDQMDRYGEIYTTYQKILDGVALAPKATIIANGDSPIFNSKELPNPIQYYGFDNEPDTDMKAKPNTDGVLCPVCQHILHYHSLTYSNQGKYFCPNCGFARPELTYRLTALGEQTPTSSHFDVDGHPFTIQVGGTYNIYNALAAYAVGRFMGVAPEQIAHAFTANERVFGRQEVINVGDKRVTIILVKNPVGLDQVLHMIGTDKEQFSFVALLNANYADGIDTSWIWDGDFEQLTALDIPTFITGGERYKDITFRLKVAGVPDDQHIVEPDLEKVVDRITDLPTERVYVLATYTAMLQLRKILATKGYIKEGFGA</sequence>
<evidence type="ECO:0000256" key="1">
    <source>
        <dbReference type="ARBA" id="ARBA00004752"/>
    </source>
</evidence>
<dbReference type="HAMAP" id="MF_02214">
    <property type="entry name" value="Lipid_II_synth_MurT"/>
    <property type="match status" value="1"/>
</dbReference>
<dbReference type="GO" id="GO:0009252">
    <property type="term" value="P:peptidoglycan biosynthetic process"/>
    <property type="evidence" value="ECO:0007669"/>
    <property type="project" value="UniProtKB-UniRule"/>
</dbReference>
<feature type="binding site" evidence="2">
    <location>
        <position position="215"/>
    </location>
    <ligand>
        <name>Zn(2+)</name>
        <dbReference type="ChEBI" id="CHEBI:29105"/>
    </ligand>
</feature>
<dbReference type="AlphaFoldDB" id="M5AC54"/>
<feature type="active site" evidence="2">
    <location>
        <position position="365"/>
    </location>
</feature>
<proteinExistence type="inferred from homology"/>
<dbReference type="HOGENOM" id="CLU_041534_0_0_9"/>
<name>M5AC54_LEVBR</name>
<comment type="catalytic activity">
    <reaction evidence="2">
        <text>beta-D-GlcNAc-(1-&gt;4)-Mur2Ac(oyl-L-Ala-gamma-D-O-P-Glu-L-Lys-D-Ala-D-Ala)-di-trans,octa-cis-undecaprenyl diphosphate + NH4(+) = beta-D-GlcNAc-(1-&gt;4)-Mur2Ac(oyl-L-Ala-D-isoglutaminyl-L-Lys-D-Ala-D-Ala)-di-trans,octa-cis-undecaprenyl diphosphate + phosphate + H(+)</text>
        <dbReference type="Rhea" id="RHEA:57932"/>
        <dbReference type="ChEBI" id="CHEBI:15378"/>
        <dbReference type="ChEBI" id="CHEBI:28938"/>
        <dbReference type="ChEBI" id="CHEBI:43474"/>
        <dbReference type="ChEBI" id="CHEBI:62233"/>
        <dbReference type="ChEBI" id="CHEBI:143132"/>
    </reaction>
</comment>
<comment type="catalytic activity">
    <reaction evidence="2">
        <text>beta-D-GlcNAc-(1-&gt;4)-Mur2Ac(oyl-L-Ala-gamma-D-Glu-L-Lys-D-Ala-D-Ala)-di-trans,octa-cis-undecaprenyl diphosphate + ATP = beta-D-GlcNAc-(1-&gt;4)-Mur2Ac(oyl-L-Ala-gamma-D-O-P-Glu-L-Lys-D-Ala-D-Ala)-di-trans,octa-cis-undecaprenyl diphosphate + ADP</text>
        <dbReference type="Rhea" id="RHEA:59488"/>
        <dbReference type="ChEBI" id="CHEBI:30616"/>
        <dbReference type="ChEBI" id="CHEBI:60033"/>
        <dbReference type="ChEBI" id="CHEBI:143132"/>
        <dbReference type="ChEBI" id="CHEBI:456216"/>
    </reaction>
</comment>
<keyword evidence="2" id="KW-0547">Nucleotide-binding</keyword>
<protein>
    <recommendedName>
        <fullName evidence="2">Lipid II isoglutaminyl synthase (glutamine-hydrolyzing) subunit MurT</fullName>
        <ecNumber evidence="2">6.3.5.13</ecNumber>
    </recommendedName>
</protein>
<comment type="subunit">
    <text evidence="2">Forms a heterodimer with GatD.</text>
</comment>